<accession>L7LCZ7</accession>
<comment type="caution">
    <text evidence="3">The sequence shown here is derived from an EMBL/GenBank/DDBJ whole genome shotgun (WGS) entry which is preliminary data.</text>
</comment>
<protein>
    <recommendedName>
        <fullName evidence="5">Lipoprotein</fullName>
    </recommendedName>
</protein>
<evidence type="ECO:0000313" key="4">
    <source>
        <dbReference type="Proteomes" id="UP000053405"/>
    </source>
</evidence>
<dbReference type="EMBL" id="BANT01000027">
    <property type="protein sequence ID" value="GAC57918.1"/>
    <property type="molecule type" value="Genomic_DNA"/>
</dbReference>
<organism evidence="3 4">
    <name type="scientific">Gordonia hirsuta DSM 44140 = NBRC 16056</name>
    <dbReference type="NCBI Taxonomy" id="1121927"/>
    <lineage>
        <taxon>Bacteria</taxon>
        <taxon>Bacillati</taxon>
        <taxon>Actinomycetota</taxon>
        <taxon>Actinomycetes</taxon>
        <taxon>Mycobacteriales</taxon>
        <taxon>Gordoniaceae</taxon>
        <taxon>Gordonia</taxon>
    </lineage>
</organism>
<dbReference type="Proteomes" id="UP000053405">
    <property type="component" value="Unassembled WGS sequence"/>
</dbReference>
<feature type="chain" id="PRO_5038522836" description="Lipoprotein" evidence="2">
    <location>
        <begin position="21"/>
        <end position="165"/>
    </location>
</feature>
<dbReference type="AlphaFoldDB" id="L7LCZ7"/>
<feature type="signal peptide" evidence="2">
    <location>
        <begin position="1"/>
        <end position="20"/>
    </location>
</feature>
<gene>
    <name evidence="3" type="ORF">GOHSU_27_00540</name>
</gene>
<evidence type="ECO:0000256" key="2">
    <source>
        <dbReference type="SAM" id="SignalP"/>
    </source>
</evidence>
<evidence type="ECO:0000256" key="1">
    <source>
        <dbReference type="SAM" id="MobiDB-lite"/>
    </source>
</evidence>
<feature type="region of interest" description="Disordered" evidence="1">
    <location>
        <begin position="31"/>
        <end position="102"/>
    </location>
</feature>
<proteinExistence type="predicted"/>
<evidence type="ECO:0000313" key="3">
    <source>
        <dbReference type="EMBL" id="GAC57918.1"/>
    </source>
</evidence>
<keyword evidence="4" id="KW-1185">Reference proteome</keyword>
<feature type="compositionally biased region" description="Low complexity" evidence="1">
    <location>
        <begin position="43"/>
        <end position="102"/>
    </location>
</feature>
<keyword evidence="2" id="KW-0732">Signal</keyword>
<reference evidence="3 4" key="1">
    <citation type="submission" date="2012-12" db="EMBL/GenBank/DDBJ databases">
        <title>Whole genome shotgun sequence of Gordonia hirsuta NBRC 16056.</title>
        <authorList>
            <person name="Isaki-Nakamura S."/>
            <person name="Hosoyama A."/>
            <person name="Tsuchikane K."/>
            <person name="Katsumata H."/>
            <person name="Baba S."/>
            <person name="Yamazaki S."/>
            <person name="Fujita N."/>
        </authorList>
    </citation>
    <scope>NUCLEOTIDE SEQUENCE [LARGE SCALE GENOMIC DNA]</scope>
    <source>
        <strain evidence="3 4">NBRC 16056</strain>
    </source>
</reference>
<dbReference type="PROSITE" id="PS51257">
    <property type="entry name" value="PROKAR_LIPOPROTEIN"/>
    <property type="match status" value="1"/>
</dbReference>
<sequence length="165" mass="16333">MTQRRQRSILRGAAAAGALAALVAVGGCTVDGDATRAEGSGGPAASSTAGAPAPGSAASGSSSGSPSASASSSPSSAAQVSPAPSPGSSSSAPEPAGSGLAARAWTMTCSDYRKLTPDEQKEVTVELGRRLNKKQLRENDRSWAIVNSFCDGGLVRNSPGVRDSE</sequence>
<dbReference type="OrthoDB" id="9995265at2"/>
<evidence type="ECO:0008006" key="5">
    <source>
        <dbReference type="Google" id="ProtNLM"/>
    </source>
</evidence>
<name>L7LCZ7_9ACTN</name>
<dbReference type="RefSeq" id="WP_005941003.1">
    <property type="nucleotide sequence ID" value="NZ_ATVK01000014.1"/>
</dbReference>